<organism evidence="3 4">
    <name type="scientific">Paenibacillus algicola</name>
    <dbReference type="NCBI Taxonomy" id="2565926"/>
    <lineage>
        <taxon>Bacteria</taxon>
        <taxon>Bacillati</taxon>
        <taxon>Bacillota</taxon>
        <taxon>Bacilli</taxon>
        <taxon>Bacillales</taxon>
        <taxon>Paenibacillaceae</taxon>
        <taxon>Paenibacillus</taxon>
    </lineage>
</organism>
<reference evidence="3 4" key="1">
    <citation type="submission" date="2019-05" db="EMBL/GenBank/DDBJ databases">
        <authorList>
            <person name="Chen C."/>
        </authorList>
    </citation>
    <scope>NUCLEOTIDE SEQUENCE [LARGE SCALE GENOMIC DNA]</scope>
    <source>
        <strain evidence="3 4">HB172198</strain>
    </source>
</reference>
<evidence type="ECO:0008006" key="5">
    <source>
        <dbReference type="Google" id="ProtNLM"/>
    </source>
</evidence>
<accession>A0A4P8XQA8</accession>
<sequence length="715" mass="81096">MKHKLAGRLMSLIPDDMDLDKAEPFKHVLMRQLAEPFPYRPFQLLLSELTDKQKKFMVDFLNIKIKIPQHQPFPDATFMQLLRMRISKNNEKVKAIRSILPMILPLLKDADSSQATGHLQAESELVQQYGKWHYYWSLRFFPIEDESIQHRLAELDTEPASPHPQQAITPAASLIASTCEAPEAEEAAAASEADPEAVEAEQTSVSEITASLQSEKGKALVAKERELRQKAELEAEKLRKQLRLLEKSHQRTSELYSGLEHRSREQQGRLGALEEALEQEKKKGYALERTKVQLESELRQLNKGLEQQQEREHRLQSQSQEQLDELKGKMKLLEQEVRSQSRPQLSAEQVLRFFQEKAGQYFADVAKVQDPTARVSLRERISSTMLLMNTIETWLQEDMAPADHPATEQAESAPQPDRDPEQAASPVTEETPDPSATQDDPAPEDRAPFYSGTFYRRDHGGYIVLEHGETFNITESMVNSIGLEHEAEVQCEPQQREDGTTSYYIRLLLQGDDSLAPVQQFMGYVKLGEHFTYYCVDMNNEELRFPIHEKDVAIQDPKDGDPCLFNVAVDGRYARLSKLFTAAELPQTDHAVKARPASRPKMTREEEPERYLEGCTIVIIGGLAKWFESVVAETGAKLVHDTGRSAERVHPHLRRANALFMLLSANSHDATGSCVPIAKECGVPHFKIEGSKSNLRKQLWDHQALIRSSPQLVDG</sequence>
<gene>
    <name evidence="3" type="ORF">E6C60_3800</name>
</gene>
<dbReference type="Proteomes" id="UP000300879">
    <property type="component" value="Chromosome"/>
</dbReference>
<name>A0A4P8XQA8_9BACL</name>
<dbReference type="AlphaFoldDB" id="A0A4P8XQA8"/>
<dbReference type="EMBL" id="CP040396">
    <property type="protein sequence ID" value="QCT04505.1"/>
    <property type="molecule type" value="Genomic_DNA"/>
</dbReference>
<evidence type="ECO:0000256" key="1">
    <source>
        <dbReference type="SAM" id="Coils"/>
    </source>
</evidence>
<keyword evidence="4" id="KW-1185">Reference proteome</keyword>
<dbReference type="RefSeq" id="WP_138227205.1">
    <property type="nucleotide sequence ID" value="NZ_CP040396.1"/>
</dbReference>
<dbReference type="KEGG" id="palo:E6C60_3800"/>
<dbReference type="OrthoDB" id="2676074at2"/>
<feature type="region of interest" description="Disordered" evidence="2">
    <location>
        <begin position="401"/>
        <end position="451"/>
    </location>
</feature>
<proteinExistence type="predicted"/>
<protein>
    <recommendedName>
        <fullName evidence="5">DUF2325 domain-containing protein</fullName>
    </recommendedName>
</protein>
<feature type="coiled-coil region" evidence="1">
    <location>
        <begin position="221"/>
        <end position="336"/>
    </location>
</feature>
<evidence type="ECO:0000256" key="2">
    <source>
        <dbReference type="SAM" id="MobiDB-lite"/>
    </source>
</evidence>
<evidence type="ECO:0000313" key="3">
    <source>
        <dbReference type="EMBL" id="QCT04505.1"/>
    </source>
</evidence>
<evidence type="ECO:0000313" key="4">
    <source>
        <dbReference type="Proteomes" id="UP000300879"/>
    </source>
</evidence>
<keyword evidence="1" id="KW-0175">Coiled coil</keyword>